<dbReference type="InterPro" id="IPR047794">
    <property type="entry name" value="C45_proenzyme-like"/>
</dbReference>
<dbReference type="AlphaFoldDB" id="A0A0S4JCK0"/>
<protein>
    <submittedName>
        <fullName evidence="2">Membrane-associated protein, putative</fullName>
    </submittedName>
</protein>
<keyword evidence="1" id="KW-0732">Signal</keyword>
<dbReference type="PANTHER" id="PTHR35190:SF2">
    <property type="entry name" value="PROTEIN DCD1B"/>
    <property type="match status" value="1"/>
</dbReference>
<dbReference type="NCBIfam" id="NF040521">
    <property type="entry name" value="C45_proenzyme"/>
    <property type="match status" value="1"/>
</dbReference>
<dbReference type="OMA" id="HMFPELV"/>
<dbReference type="EMBL" id="CYKH01001705">
    <property type="protein sequence ID" value="CUG89105.1"/>
    <property type="molecule type" value="Genomic_DNA"/>
</dbReference>
<keyword evidence="3" id="KW-1185">Reference proteome</keyword>
<sequence>MRNFVRRNSLHMRTSLIALFACAAFLVAAVTALDPSCVAPNNTIPVWTAAPVFVSSVPNGKLYQAGTGNDTFNVLHLYGTPYQQGYAQGQLLSSTIKGLTNDLVAFIEQEAEQAASWLPVWLIDAVVANGAPFLLELTFNATKPFAPQRYLEEMQGIADGAGVDVKDVQNYNMFPEMTKAACTIVGATGSATSNGKISHLRGLDFTPTCPIASFPQVTIYHDSTPGPVLANVGWTGMVGVLTGLSNTSIGIGEKVWINHPKDIESTYGEPWMFILRDALASANMTQALSRIQNANRTCAIHVGVGDSTTNTFNGLTIAAKAYDVYNWQSLNWTGHPIIQDVFYWDKHVQPSHNPCLGEYLQEFWGNIDAEKLALNIAAPFGTGDMHCVTFDYSTGIAFIANARKPSVTAGTLPAYYRQFTRLDLNALWNLAQ</sequence>
<name>A0A0S4JCK0_BODSA</name>
<organism evidence="2 3">
    <name type="scientific">Bodo saltans</name>
    <name type="common">Flagellated protozoan</name>
    <dbReference type="NCBI Taxonomy" id="75058"/>
    <lineage>
        <taxon>Eukaryota</taxon>
        <taxon>Discoba</taxon>
        <taxon>Euglenozoa</taxon>
        <taxon>Kinetoplastea</taxon>
        <taxon>Metakinetoplastina</taxon>
        <taxon>Eubodonida</taxon>
        <taxon>Bodonidae</taxon>
        <taxon>Bodo</taxon>
    </lineage>
</organism>
<dbReference type="Gene3D" id="1.10.10.2120">
    <property type="match status" value="1"/>
</dbReference>
<dbReference type="OrthoDB" id="189997at2759"/>
<accession>A0A0S4JCK0</accession>
<gene>
    <name evidence="2" type="ORF">BSAL_19310</name>
</gene>
<dbReference type="PANTHER" id="PTHR35190">
    <property type="entry name" value="PROTEIN DCD1B"/>
    <property type="match status" value="1"/>
</dbReference>
<dbReference type="InterPro" id="IPR047803">
    <property type="entry name" value="DCD1A/B-like"/>
</dbReference>
<proteinExistence type="predicted"/>
<dbReference type="VEuPathDB" id="TriTrypDB:BSAL_19310"/>
<dbReference type="Gene3D" id="3.60.60.10">
    <property type="entry name" value="Penicillin V Acylase, Chain A"/>
    <property type="match status" value="1"/>
</dbReference>
<evidence type="ECO:0000256" key="1">
    <source>
        <dbReference type="SAM" id="SignalP"/>
    </source>
</evidence>
<evidence type="ECO:0000313" key="2">
    <source>
        <dbReference type="EMBL" id="CUG89105.1"/>
    </source>
</evidence>
<feature type="chain" id="PRO_5006622234" evidence="1">
    <location>
        <begin position="33"/>
        <end position="432"/>
    </location>
</feature>
<feature type="signal peptide" evidence="1">
    <location>
        <begin position="1"/>
        <end position="32"/>
    </location>
</feature>
<dbReference type="Proteomes" id="UP000051952">
    <property type="component" value="Unassembled WGS sequence"/>
</dbReference>
<reference evidence="3" key="1">
    <citation type="submission" date="2015-09" db="EMBL/GenBank/DDBJ databases">
        <authorList>
            <consortium name="Pathogen Informatics"/>
        </authorList>
    </citation>
    <scope>NUCLEOTIDE SEQUENCE [LARGE SCALE GENOMIC DNA]</scope>
    <source>
        <strain evidence="3">Lake Konstanz</strain>
    </source>
</reference>
<evidence type="ECO:0000313" key="3">
    <source>
        <dbReference type="Proteomes" id="UP000051952"/>
    </source>
</evidence>